<evidence type="ECO:0000256" key="4">
    <source>
        <dbReference type="ARBA" id="ARBA00022679"/>
    </source>
</evidence>
<comment type="subcellular location">
    <subcellularLocation>
        <location evidence="1">Cell membrane</location>
        <topology evidence="1">Multi-pass membrane protein</topology>
    </subcellularLocation>
</comment>
<dbReference type="GO" id="GO:0009103">
    <property type="term" value="P:lipopolysaccharide biosynthetic process"/>
    <property type="evidence" value="ECO:0007669"/>
    <property type="project" value="TreeGrafter"/>
</dbReference>
<keyword evidence="5 9" id="KW-0812">Transmembrane</keyword>
<evidence type="ECO:0000313" key="12">
    <source>
        <dbReference type="Proteomes" id="UP000244913"/>
    </source>
</evidence>
<keyword evidence="6 9" id="KW-1133">Transmembrane helix</keyword>
<feature type="transmembrane region" description="Helical" evidence="9">
    <location>
        <begin position="429"/>
        <end position="449"/>
    </location>
</feature>
<sequence length="593" mass="62278">MSANTSPAPSQSPTLESRLDAWSRGWRAPVFAALVALIAGLPGLFAMPPLDRDESRFAQATAQMLETGDYVNIKLQDQPRNKKPVGIHWLQAVAVEAVSAPEDRGIWAYRIPSLLGAMLAAAACAWGAAAFFGPRESLLSGAILGATFLLSTEAFIAKTDAALCGFTTLAMAGLARIYAAGLAGEKAGKGPKLAFWIGMAMAALIKGPVGLLVAILAVLTLWAWDRKIGWLKQLGWSWGLILFAAIVLPWATMITIATDGAFWGAAVGGDLAPKLAGGHESHSGPFGYYALLSPLLLFPVTLLLPAALVLAWTGRKEPGVRFALCWLIPTWLMFEILPTKLAHYTLPAFGALAMLMAAALRAPLGLAPRIIGTALLALAGVAFATVCIVAWKTYAAPQALPLAILPALLFVAAAIAGGWLILRRQAAKALVTAGVLGILAHGTMAGLLAPRLDSLWLSKRLARALEATDLAPRAGAPGPVAVTGYSEPSMVFQLGTTTQLTDAEGAADAVDEGRPAVVEGREDEKFRAALAALGHAPRQAGEIRGLNYSDGDDEVLRIYRGEPRRHEAVETTDQPDAVTGAEVTAPVAEEAPR</sequence>
<evidence type="ECO:0000256" key="1">
    <source>
        <dbReference type="ARBA" id="ARBA00004651"/>
    </source>
</evidence>
<comment type="caution">
    <text evidence="11">The sequence shown here is derived from an EMBL/GenBank/DDBJ whole genome shotgun (WGS) entry which is preliminary data.</text>
</comment>
<keyword evidence="7 9" id="KW-0472">Membrane</keyword>
<reference evidence="11 12" key="1">
    <citation type="submission" date="2018-04" db="EMBL/GenBank/DDBJ databases">
        <title>The genome sequence of Caulobacter sp. 736.</title>
        <authorList>
            <person name="Gao J."/>
            <person name="Sun J."/>
        </authorList>
    </citation>
    <scope>NUCLEOTIDE SEQUENCE [LARGE SCALE GENOMIC DNA]</scope>
    <source>
        <strain evidence="11 12">736</strain>
    </source>
</reference>
<evidence type="ECO:0000313" key="11">
    <source>
        <dbReference type="EMBL" id="PVM89474.1"/>
    </source>
</evidence>
<dbReference type="AlphaFoldDB" id="A0A2T9K0K6"/>
<dbReference type="PANTHER" id="PTHR33908:SF3">
    <property type="entry name" value="UNDECAPRENYL PHOSPHATE-ALPHA-4-AMINO-4-DEOXY-L-ARABINOSE ARABINOSYL TRANSFERASE"/>
    <property type="match status" value="1"/>
</dbReference>
<evidence type="ECO:0000256" key="5">
    <source>
        <dbReference type="ARBA" id="ARBA00022692"/>
    </source>
</evidence>
<dbReference type="InterPro" id="IPR003342">
    <property type="entry name" value="ArnT-like_N"/>
</dbReference>
<dbReference type="RefSeq" id="WP_116563715.1">
    <property type="nucleotide sequence ID" value="NZ_QDKP01000004.1"/>
</dbReference>
<feature type="compositionally biased region" description="Low complexity" evidence="8">
    <location>
        <begin position="577"/>
        <end position="593"/>
    </location>
</feature>
<gene>
    <name evidence="11" type="ORF">DDF65_00455</name>
</gene>
<feature type="transmembrane region" description="Helical" evidence="9">
    <location>
        <begin position="193"/>
        <end position="224"/>
    </location>
</feature>
<feature type="transmembrane region" description="Helical" evidence="9">
    <location>
        <begin position="344"/>
        <end position="364"/>
    </location>
</feature>
<dbReference type="Pfam" id="PF02366">
    <property type="entry name" value="PMT"/>
    <property type="match status" value="1"/>
</dbReference>
<feature type="transmembrane region" description="Helical" evidence="9">
    <location>
        <begin position="371"/>
        <end position="391"/>
    </location>
</feature>
<dbReference type="GO" id="GO:0010041">
    <property type="term" value="P:response to iron(III) ion"/>
    <property type="evidence" value="ECO:0007669"/>
    <property type="project" value="TreeGrafter"/>
</dbReference>
<feature type="transmembrane region" description="Helical" evidence="9">
    <location>
        <begin position="286"/>
        <end position="312"/>
    </location>
</feature>
<evidence type="ECO:0000256" key="6">
    <source>
        <dbReference type="ARBA" id="ARBA00022989"/>
    </source>
</evidence>
<proteinExistence type="predicted"/>
<dbReference type="InterPro" id="IPR050297">
    <property type="entry name" value="LipidA_mod_glycosyltrf_83"/>
</dbReference>
<dbReference type="PANTHER" id="PTHR33908">
    <property type="entry name" value="MANNOSYLTRANSFERASE YKCB-RELATED"/>
    <property type="match status" value="1"/>
</dbReference>
<dbReference type="GO" id="GO:0005886">
    <property type="term" value="C:plasma membrane"/>
    <property type="evidence" value="ECO:0007669"/>
    <property type="project" value="UniProtKB-SubCell"/>
</dbReference>
<accession>A0A2T9K0K6</accession>
<dbReference type="EMBL" id="QDKP01000004">
    <property type="protein sequence ID" value="PVM89474.1"/>
    <property type="molecule type" value="Genomic_DNA"/>
</dbReference>
<feature type="transmembrane region" description="Helical" evidence="9">
    <location>
        <begin position="138"/>
        <end position="156"/>
    </location>
</feature>
<protein>
    <submittedName>
        <fullName evidence="11">4-amino-4-deoxy-L-arabinose transferase</fullName>
    </submittedName>
</protein>
<keyword evidence="2" id="KW-1003">Cell membrane</keyword>
<evidence type="ECO:0000256" key="7">
    <source>
        <dbReference type="ARBA" id="ARBA00023136"/>
    </source>
</evidence>
<keyword evidence="3" id="KW-0328">Glycosyltransferase</keyword>
<feature type="transmembrane region" description="Helical" evidence="9">
    <location>
        <begin position="236"/>
        <end position="266"/>
    </location>
</feature>
<feature type="transmembrane region" description="Helical" evidence="9">
    <location>
        <begin position="163"/>
        <end position="181"/>
    </location>
</feature>
<dbReference type="GO" id="GO:0006493">
    <property type="term" value="P:protein O-linked glycosylation"/>
    <property type="evidence" value="ECO:0007669"/>
    <property type="project" value="InterPro"/>
</dbReference>
<feature type="transmembrane region" description="Helical" evidence="9">
    <location>
        <begin position="114"/>
        <end position="132"/>
    </location>
</feature>
<feature type="region of interest" description="Disordered" evidence="8">
    <location>
        <begin position="561"/>
        <end position="593"/>
    </location>
</feature>
<name>A0A2T9K0K6_9CAUL</name>
<evidence type="ECO:0000256" key="3">
    <source>
        <dbReference type="ARBA" id="ARBA00022676"/>
    </source>
</evidence>
<keyword evidence="4 11" id="KW-0808">Transferase</keyword>
<evidence type="ECO:0000256" key="8">
    <source>
        <dbReference type="SAM" id="MobiDB-lite"/>
    </source>
</evidence>
<dbReference type="GO" id="GO:0000030">
    <property type="term" value="F:mannosyltransferase activity"/>
    <property type="evidence" value="ECO:0007669"/>
    <property type="project" value="InterPro"/>
</dbReference>
<feature type="transmembrane region" description="Helical" evidence="9">
    <location>
        <begin position="403"/>
        <end position="422"/>
    </location>
</feature>
<feature type="domain" description="ArnT-like N-terminal" evidence="10">
    <location>
        <begin position="104"/>
        <end position="255"/>
    </location>
</feature>
<dbReference type="GO" id="GO:0016763">
    <property type="term" value="F:pentosyltransferase activity"/>
    <property type="evidence" value="ECO:0007669"/>
    <property type="project" value="TreeGrafter"/>
</dbReference>
<organism evidence="11 12">
    <name type="scientific">Caulobacter radicis</name>
    <dbReference type="NCBI Taxonomy" id="2172650"/>
    <lineage>
        <taxon>Bacteria</taxon>
        <taxon>Pseudomonadati</taxon>
        <taxon>Pseudomonadota</taxon>
        <taxon>Alphaproteobacteria</taxon>
        <taxon>Caulobacterales</taxon>
        <taxon>Caulobacteraceae</taxon>
        <taxon>Caulobacter</taxon>
    </lineage>
</organism>
<feature type="transmembrane region" description="Helical" evidence="9">
    <location>
        <begin position="319"/>
        <end position="338"/>
    </location>
</feature>
<evidence type="ECO:0000256" key="9">
    <source>
        <dbReference type="SAM" id="Phobius"/>
    </source>
</evidence>
<keyword evidence="12" id="KW-1185">Reference proteome</keyword>
<evidence type="ECO:0000256" key="2">
    <source>
        <dbReference type="ARBA" id="ARBA00022475"/>
    </source>
</evidence>
<feature type="transmembrane region" description="Helical" evidence="9">
    <location>
        <begin position="26"/>
        <end position="47"/>
    </location>
</feature>
<evidence type="ECO:0000259" key="10">
    <source>
        <dbReference type="Pfam" id="PF02366"/>
    </source>
</evidence>
<dbReference type="Proteomes" id="UP000244913">
    <property type="component" value="Unassembled WGS sequence"/>
</dbReference>